<sequence>MQVLGLTMQWGVIPASSLQTRSIHCIYKDLIRIYANMKVKKALNIFVEKGELMEVEIKHLSKRYKGNDFYSLKDVNLSIQDGDILGLIGKNGSGKSTLLKILAKALRPSEGQVILDGEDLFARHGRLDRCGLLIETVFYPQLTVEENLNFLIELHHDEVYRKNVRPLLELVDLWERREDKPSSFSFGMKQRLALVMALVNEPDFIILDEPFVGLDPLGVEKLIEVLQKAAIQKETSMIISSHQLNELKAICNRYVYIDEGQLTQSFGQESDGLHLILNREIDLNDYLSSELLSVAELSDDRRTLTIQVQATGDQRNAIIARLAQDQLIQDMQQGSGLDSYFKEGR</sequence>
<dbReference type="PROSITE" id="PS00211">
    <property type="entry name" value="ABC_TRANSPORTER_1"/>
    <property type="match status" value="1"/>
</dbReference>
<dbReference type="GO" id="GO:0005524">
    <property type="term" value="F:ATP binding"/>
    <property type="evidence" value="ECO:0007669"/>
    <property type="project" value="UniProtKB-KW"/>
</dbReference>
<dbReference type="OrthoDB" id="9804819at2"/>
<dbReference type="CDD" id="cd03230">
    <property type="entry name" value="ABC_DR_subfamily_A"/>
    <property type="match status" value="1"/>
</dbReference>
<evidence type="ECO:0000259" key="4">
    <source>
        <dbReference type="PROSITE" id="PS50893"/>
    </source>
</evidence>
<keyword evidence="3 5" id="KW-0067">ATP-binding</keyword>
<evidence type="ECO:0000256" key="3">
    <source>
        <dbReference type="ARBA" id="ARBA00022840"/>
    </source>
</evidence>
<dbReference type="EMBL" id="PKGY01000004">
    <property type="protein sequence ID" value="PKZ21139.1"/>
    <property type="molecule type" value="Genomic_DNA"/>
</dbReference>
<dbReference type="Pfam" id="PF00005">
    <property type="entry name" value="ABC_tran"/>
    <property type="match status" value="1"/>
</dbReference>
<dbReference type="SMART" id="SM00382">
    <property type="entry name" value="AAA"/>
    <property type="match status" value="1"/>
</dbReference>
<dbReference type="InterPro" id="IPR051782">
    <property type="entry name" value="ABC_Transporter_VariousFunc"/>
</dbReference>
<dbReference type="GeneID" id="92903161"/>
<gene>
    <name evidence="5" type="ORF">CYJ28_08100</name>
</gene>
<dbReference type="RefSeq" id="WP_083272335.1">
    <property type="nucleotide sequence ID" value="NZ_CAJHLP010000004.1"/>
</dbReference>
<dbReference type="PANTHER" id="PTHR42939:SF1">
    <property type="entry name" value="ABC TRANSPORTER ATP-BINDING PROTEIN ALBC-RELATED"/>
    <property type="match status" value="1"/>
</dbReference>
<evidence type="ECO:0000256" key="1">
    <source>
        <dbReference type="ARBA" id="ARBA00022448"/>
    </source>
</evidence>
<dbReference type="AlphaFoldDB" id="A0A2I1MM12"/>
<name>A0A2I1MM12_9LACT</name>
<dbReference type="InterPro" id="IPR027417">
    <property type="entry name" value="P-loop_NTPase"/>
</dbReference>
<dbReference type="PANTHER" id="PTHR42939">
    <property type="entry name" value="ABC TRANSPORTER ATP-BINDING PROTEIN ALBC-RELATED"/>
    <property type="match status" value="1"/>
</dbReference>
<reference evidence="5 6" key="1">
    <citation type="submission" date="2017-12" db="EMBL/GenBank/DDBJ databases">
        <title>Phylogenetic diversity of female urinary microbiome.</title>
        <authorList>
            <person name="Thomas-White K."/>
            <person name="Wolfe A.J."/>
        </authorList>
    </citation>
    <scope>NUCLEOTIDE SEQUENCE [LARGE SCALE GENOMIC DNA]</scope>
    <source>
        <strain evidence="5 6">UMB0139</strain>
    </source>
</reference>
<dbReference type="SUPFAM" id="SSF52540">
    <property type="entry name" value="P-loop containing nucleoside triphosphate hydrolases"/>
    <property type="match status" value="1"/>
</dbReference>
<dbReference type="InterPro" id="IPR003593">
    <property type="entry name" value="AAA+_ATPase"/>
</dbReference>
<evidence type="ECO:0000256" key="2">
    <source>
        <dbReference type="ARBA" id="ARBA00022741"/>
    </source>
</evidence>
<evidence type="ECO:0000313" key="6">
    <source>
        <dbReference type="Proteomes" id="UP000234239"/>
    </source>
</evidence>
<dbReference type="PROSITE" id="PS50893">
    <property type="entry name" value="ABC_TRANSPORTER_2"/>
    <property type="match status" value="1"/>
</dbReference>
<dbReference type="Proteomes" id="UP000234239">
    <property type="component" value="Unassembled WGS sequence"/>
</dbReference>
<accession>A0A2I1MM12</accession>
<protein>
    <submittedName>
        <fullName evidence="5">ABC transporter ATP-binding protein</fullName>
    </submittedName>
</protein>
<keyword evidence="1" id="KW-0813">Transport</keyword>
<feature type="domain" description="ABC transporter" evidence="4">
    <location>
        <begin position="55"/>
        <end position="284"/>
    </location>
</feature>
<keyword evidence="2" id="KW-0547">Nucleotide-binding</keyword>
<dbReference type="InterPro" id="IPR017871">
    <property type="entry name" value="ABC_transporter-like_CS"/>
</dbReference>
<dbReference type="GO" id="GO:0016887">
    <property type="term" value="F:ATP hydrolysis activity"/>
    <property type="evidence" value="ECO:0007669"/>
    <property type="project" value="InterPro"/>
</dbReference>
<proteinExistence type="predicted"/>
<dbReference type="Gene3D" id="3.40.50.300">
    <property type="entry name" value="P-loop containing nucleotide triphosphate hydrolases"/>
    <property type="match status" value="1"/>
</dbReference>
<comment type="caution">
    <text evidence="5">The sequence shown here is derived from an EMBL/GenBank/DDBJ whole genome shotgun (WGS) entry which is preliminary data.</text>
</comment>
<organism evidence="5 6">
    <name type="scientific">Aerococcus sanguinicola</name>
    <dbReference type="NCBI Taxonomy" id="119206"/>
    <lineage>
        <taxon>Bacteria</taxon>
        <taxon>Bacillati</taxon>
        <taxon>Bacillota</taxon>
        <taxon>Bacilli</taxon>
        <taxon>Lactobacillales</taxon>
        <taxon>Aerococcaceae</taxon>
        <taxon>Aerococcus</taxon>
    </lineage>
</organism>
<dbReference type="InterPro" id="IPR003439">
    <property type="entry name" value="ABC_transporter-like_ATP-bd"/>
</dbReference>
<evidence type="ECO:0000313" key="5">
    <source>
        <dbReference type="EMBL" id="PKZ21139.1"/>
    </source>
</evidence>